<gene>
    <name evidence="2" type="ORF">ACFPYI_17110</name>
</gene>
<reference evidence="2 3" key="1">
    <citation type="journal article" date="2019" name="Int. J. Syst. Evol. Microbiol.">
        <title>The Global Catalogue of Microorganisms (GCM) 10K type strain sequencing project: providing services to taxonomists for standard genome sequencing and annotation.</title>
        <authorList>
            <consortium name="The Broad Institute Genomics Platform"/>
            <consortium name="The Broad Institute Genome Sequencing Center for Infectious Disease"/>
            <person name="Wu L."/>
            <person name="Ma J."/>
        </authorList>
    </citation>
    <scope>NUCLEOTIDE SEQUENCE [LARGE SCALE GENOMIC DNA]</scope>
    <source>
        <strain evidence="2 3">CGMCC 1.12543</strain>
    </source>
</reference>
<dbReference type="Proteomes" id="UP001596099">
    <property type="component" value="Unassembled WGS sequence"/>
</dbReference>
<dbReference type="Gene3D" id="3.40.50.1820">
    <property type="entry name" value="alpha/beta hydrolase"/>
    <property type="match status" value="1"/>
</dbReference>
<dbReference type="InterPro" id="IPR029058">
    <property type="entry name" value="AB_hydrolase_fold"/>
</dbReference>
<evidence type="ECO:0000313" key="2">
    <source>
        <dbReference type="EMBL" id="MFC5973056.1"/>
    </source>
</evidence>
<dbReference type="PANTHER" id="PTHR42977:SF1">
    <property type="entry name" value="BLR6576 PROTEIN"/>
    <property type="match status" value="1"/>
</dbReference>
<keyword evidence="3" id="KW-1185">Reference proteome</keyword>
<accession>A0ABD5RRC6</accession>
<comment type="caution">
    <text evidence="2">The sequence shown here is derived from an EMBL/GenBank/DDBJ whole genome shotgun (WGS) entry which is preliminary data.</text>
</comment>
<dbReference type="InterPro" id="IPR000073">
    <property type="entry name" value="AB_hydrolase_1"/>
</dbReference>
<dbReference type="EC" id="3.8.1.5" evidence="2"/>
<evidence type="ECO:0000259" key="1">
    <source>
        <dbReference type="Pfam" id="PF00561"/>
    </source>
</evidence>
<feature type="domain" description="AB hydrolase-1" evidence="1">
    <location>
        <begin position="61"/>
        <end position="297"/>
    </location>
</feature>
<dbReference type="RefSeq" id="WP_247417134.1">
    <property type="nucleotide sequence ID" value="NZ_JALLGW010000001.1"/>
</dbReference>
<dbReference type="AlphaFoldDB" id="A0ABD5RRC6"/>
<dbReference type="InterPro" id="IPR051340">
    <property type="entry name" value="Haloalkane_dehalogenase"/>
</dbReference>
<sequence length="313" mass="35022">MGRTTTPEERFEGLPEFDYERHSVSVGDSLEMAYVDEGDSAGSNDLAGDRTGSGDADSEETFLLLHGEPTWGYLYRKMIPALAERGRVVVPDFIGFGRSEKLTEREDYSFRLHYDTLAEFVEELDLQDVTLVCQDWGGIVGLTYAAFEPDRFARLVAMNTFVPTDDTEMAEEWHQFRDFVERVDELPVGMLIQNATATELSDEELAAYEAPFPDEASKAGAYAWPDMVPRKDGGDGAELTTEAHELLQEWEKPAFVLFADSDPITGGARDPLRELIPTASEQPDIWVEDAAHFLQEDAGEEIAEEILAFVDRT</sequence>
<dbReference type="GO" id="GO:0018786">
    <property type="term" value="F:haloalkane dehalogenase activity"/>
    <property type="evidence" value="ECO:0007669"/>
    <property type="project" value="UniProtKB-EC"/>
</dbReference>
<dbReference type="PRINTS" id="PR00412">
    <property type="entry name" value="EPOXHYDRLASE"/>
</dbReference>
<dbReference type="NCBIfam" id="NF002043">
    <property type="entry name" value="PRK00870.1"/>
    <property type="match status" value="1"/>
</dbReference>
<dbReference type="Pfam" id="PF00561">
    <property type="entry name" value="Abhydrolase_1"/>
    <property type="match status" value="1"/>
</dbReference>
<organism evidence="2 3">
    <name type="scientific">Halomarina salina</name>
    <dbReference type="NCBI Taxonomy" id="1872699"/>
    <lineage>
        <taxon>Archaea</taxon>
        <taxon>Methanobacteriati</taxon>
        <taxon>Methanobacteriota</taxon>
        <taxon>Stenosarchaea group</taxon>
        <taxon>Halobacteria</taxon>
        <taxon>Halobacteriales</taxon>
        <taxon>Natronomonadaceae</taxon>
        <taxon>Halomarina</taxon>
    </lineage>
</organism>
<protein>
    <submittedName>
        <fullName evidence="2">Haloalkane dehalogenase</fullName>
        <ecNumber evidence="2">3.8.1.5</ecNumber>
    </submittedName>
</protein>
<name>A0ABD5RRC6_9EURY</name>
<dbReference type="InterPro" id="IPR000639">
    <property type="entry name" value="Epox_hydrolase-like"/>
</dbReference>
<evidence type="ECO:0000313" key="3">
    <source>
        <dbReference type="Proteomes" id="UP001596099"/>
    </source>
</evidence>
<keyword evidence="2" id="KW-0378">Hydrolase</keyword>
<dbReference type="PANTHER" id="PTHR42977">
    <property type="entry name" value="HYDROLASE-RELATED"/>
    <property type="match status" value="1"/>
</dbReference>
<proteinExistence type="predicted"/>
<dbReference type="PRINTS" id="PR00111">
    <property type="entry name" value="ABHYDROLASE"/>
</dbReference>
<dbReference type="SUPFAM" id="SSF53474">
    <property type="entry name" value="alpha/beta-Hydrolases"/>
    <property type="match status" value="1"/>
</dbReference>
<dbReference type="EMBL" id="JBHSQH010000001">
    <property type="protein sequence ID" value="MFC5973056.1"/>
    <property type="molecule type" value="Genomic_DNA"/>
</dbReference>